<accession>H8I4G1</accession>
<keyword evidence="4" id="KW-1185">Reference proteome</keyword>
<gene>
    <name evidence="3" type="primary">mtrA-2</name>
    <name evidence="3" type="ordered locus">Mtc_0962</name>
</gene>
<evidence type="ECO:0000313" key="4">
    <source>
        <dbReference type="Proteomes" id="UP000005233"/>
    </source>
</evidence>
<dbReference type="eggNOG" id="arCOG03221">
    <property type="taxonomic scope" value="Archaea"/>
</dbReference>
<keyword evidence="2 3" id="KW-0808">Transferase</keyword>
<dbReference type="EMBL" id="CP003243">
    <property type="protein sequence ID" value="AFC99718.1"/>
    <property type="molecule type" value="Genomic_DNA"/>
</dbReference>
<dbReference type="GO" id="GO:0008168">
    <property type="term" value="F:methyltransferase activity"/>
    <property type="evidence" value="ECO:0007669"/>
    <property type="project" value="UniProtKB-KW"/>
</dbReference>
<dbReference type="EC" id="2.1.1.86" evidence="3"/>
<name>H8I4G1_METCZ</name>
<proteinExistence type="predicted"/>
<evidence type="ECO:0000256" key="1">
    <source>
        <dbReference type="ARBA" id="ARBA00022603"/>
    </source>
</evidence>
<dbReference type="Pfam" id="PF04208">
    <property type="entry name" value="MtrA"/>
    <property type="match status" value="1"/>
</dbReference>
<reference evidence="3 4" key="1">
    <citation type="journal article" date="2012" name="J. Bacteriol.">
        <title>Complete genome sequence of a thermophilic methanogen, Methanocella conradii HZ254, isolated from Chinese rice field soil.</title>
        <authorList>
            <person name="Lu Z."/>
            <person name="Lu Y."/>
        </authorList>
    </citation>
    <scope>NUCLEOTIDE SEQUENCE [LARGE SCALE GENOMIC DNA]</scope>
    <source>
        <strain evidence="4">DSM 24694 / JCM 17849 / CGMCC 1.5162 / HZ254</strain>
    </source>
</reference>
<dbReference type="AlphaFoldDB" id="H8I4G1"/>
<sequence>MRDMIPVGDKIINAYKLGDASSPVAVATLASDYEKFDLRGYAILGSCQTENFGVQLAIANMLKNPNIRYLILCGRESEHLVGHAFKMLHENGVAQSGPYRRIIGCRSPLPFIDEIPLWAVHEYRERISLIDMIGVEDVALIQARIDSLISEAKASPCQREAIDIDMPPIDSMSWRKYFYVEESRRKKMLAGVDWK</sequence>
<dbReference type="HOGENOM" id="CLU_100863_1_0_2"/>
<dbReference type="STRING" id="1041930.Mtc_0962"/>
<protein>
    <submittedName>
        <fullName evidence="3">Tetrahydromethanopterin S-methyltransferase, subunit A</fullName>
        <ecNumber evidence="3">2.1.1.86</ecNumber>
    </submittedName>
</protein>
<keyword evidence="1 3" id="KW-0489">Methyltransferase</keyword>
<dbReference type="KEGG" id="mez:Mtc_0962"/>
<evidence type="ECO:0000256" key="2">
    <source>
        <dbReference type="ARBA" id="ARBA00022679"/>
    </source>
</evidence>
<dbReference type="Proteomes" id="UP000005233">
    <property type="component" value="Chromosome"/>
</dbReference>
<dbReference type="NCBIfam" id="NF002126">
    <property type="entry name" value="PRK00964.1-4"/>
    <property type="match status" value="1"/>
</dbReference>
<dbReference type="GO" id="GO:0032259">
    <property type="term" value="P:methylation"/>
    <property type="evidence" value="ECO:0007669"/>
    <property type="project" value="UniProtKB-KW"/>
</dbReference>
<organism evidence="3 4">
    <name type="scientific">Methanocella conradii (strain DSM 24694 / JCM 17849 / CGMCC 1.5162 / HZ254)</name>
    <dbReference type="NCBI Taxonomy" id="1041930"/>
    <lineage>
        <taxon>Archaea</taxon>
        <taxon>Methanobacteriati</taxon>
        <taxon>Methanobacteriota</taxon>
        <taxon>Stenosarchaea group</taxon>
        <taxon>Methanomicrobia</taxon>
        <taxon>Methanocellales</taxon>
        <taxon>Methanocellaceae</taxon>
        <taxon>Methanocella</taxon>
    </lineage>
</organism>
<evidence type="ECO:0000313" key="3">
    <source>
        <dbReference type="EMBL" id="AFC99718.1"/>
    </source>
</evidence>
<dbReference type="InterPro" id="IPR030688">
    <property type="entry name" value="MeTrfase_MtrA/MtxA"/>
</dbReference>